<accession>A0A3S5AA81</accession>
<dbReference type="EMBL" id="CAAALY010025697">
    <property type="protein sequence ID" value="VEL15740.1"/>
    <property type="molecule type" value="Genomic_DNA"/>
</dbReference>
<dbReference type="AlphaFoldDB" id="A0A3S5AA81"/>
<keyword evidence="2" id="KW-1185">Reference proteome</keyword>
<organism evidence="1 2">
    <name type="scientific">Protopolystoma xenopodis</name>
    <dbReference type="NCBI Taxonomy" id="117903"/>
    <lineage>
        <taxon>Eukaryota</taxon>
        <taxon>Metazoa</taxon>
        <taxon>Spiralia</taxon>
        <taxon>Lophotrochozoa</taxon>
        <taxon>Platyhelminthes</taxon>
        <taxon>Monogenea</taxon>
        <taxon>Polyopisthocotylea</taxon>
        <taxon>Polystomatidea</taxon>
        <taxon>Polystomatidae</taxon>
        <taxon>Protopolystoma</taxon>
    </lineage>
</organism>
<reference evidence="1" key="1">
    <citation type="submission" date="2018-11" db="EMBL/GenBank/DDBJ databases">
        <authorList>
            <consortium name="Pathogen Informatics"/>
        </authorList>
    </citation>
    <scope>NUCLEOTIDE SEQUENCE</scope>
</reference>
<comment type="caution">
    <text evidence="1">The sequence shown here is derived from an EMBL/GenBank/DDBJ whole genome shotgun (WGS) entry which is preliminary data.</text>
</comment>
<sequence length="72" mass="8088">MKGVLRSSYHNFSQAPIETHFWKSEMKFLNKTKFLPPPSSKQPIAGQEHHSANGVCLLSKEIDSLDIGTMES</sequence>
<dbReference type="Proteomes" id="UP000784294">
    <property type="component" value="Unassembled WGS sequence"/>
</dbReference>
<evidence type="ECO:0000313" key="1">
    <source>
        <dbReference type="EMBL" id="VEL15740.1"/>
    </source>
</evidence>
<proteinExistence type="predicted"/>
<protein>
    <submittedName>
        <fullName evidence="1">Uncharacterized protein</fullName>
    </submittedName>
</protein>
<evidence type="ECO:0000313" key="2">
    <source>
        <dbReference type="Proteomes" id="UP000784294"/>
    </source>
</evidence>
<gene>
    <name evidence="1" type="ORF">PXEA_LOCUS9180</name>
</gene>
<name>A0A3S5AA81_9PLAT</name>